<dbReference type="PANTHER" id="PTHR42789">
    <property type="entry name" value="D-ISOMER SPECIFIC 2-HYDROXYACID DEHYDROGENASE FAMILY PROTEIN (AFU_ORTHOLOGUE AFUA_6G10090)"/>
    <property type="match status" value="1"/>
</dbReference>
<keyword evidence="3 5" id="KW-0560">Oxidoreductase</keyword>
<dbReference type="InterPro" id="IPR050857">
    <property type="entry name" value="D-2-hydroxyacid_DH"/>
</dbReference>
<dbReference type="RefSeq" id="WP_057152144.1">
    <property type="nucleotide sequence ID" value="NZ_AYZM01000134.1"/>
</dbReference>
<dbReference type="InterPro" id="IPR029753">
    <property type="entry name" value="D-isomer_DH_CS"/>
</dbReference>
<dbReference type="PROSITE" id="PS00671">
    <property type="entry name" value="D_2_HYDROXYACID_DH_3"/>
    <property type="match status" value="1"/>
</dbReference>
<evidence type="ECO:0000256" key="3">
    <source>
        <dbReference type="ARBA" id="ARBA00023002"/>
    </source>
</evidence>
<dbReference type="GO" id="GO:0008652">
    <property type="term" value="P:amino acid biosynthetic process"/>
    <property type="evidence" value="ECO:0007669"/>
    <property type="project" value="UniProtKB-KW"/>
</dbReference>
<organism evidence="8 9">
    <name type="scientific">Secundilactobacillus similis DSM 23365 = JCM 2765</name>
    <dbReference type="NCBI Taxonomy" id="1423804"/>
    <lineage>
        <taxon>Bacteria</taxon>
        <taxon>Bacillati</taxon>
        <taxon>Bacillota</taxon>
        <taxon>Bacilli</taxon>
        <taxon>Lactobacillales</taxon>
        <taxon>Lactobacillaceae</taxon>
        <taxon>Secundilactobacillus</taxon>
    </lineage>
</organism>
<dbReference type="SUPFAM" id="SSF52283">
    <property type="entry name" value="Formate/glycerate dehydrogenase catalytic domain-like"/>
    <property type="match status" value="1"/>
</dbReference>
<proteinExistence type="inferred from homology"/>
<keyword evidence="2" id="KW-0028">Amino-acid biosynthesis</keyword>
<dbReference type="Proteomes" id="UP000051442">
    <property type="component" value="Unassembled WGS sequence"/>
</dbReference>
<dbReference type="Pfam" id="PF00389">
    <property type="entry name" value="2-Hacid_dh"/>
    <property type="match status" value="1"/>
</dbReference>
<dbReference type="EMBL" id="AYZM01000134">
    <property type="protein sequence ID" value="KRN19951.1"/>
    <property type="molecule type" value="Genomic_DNA"/>
</dbReference>
<gene>
    <name evidence="8" type="ORF">FD14_GL001581</name>
</gene>
<accession>A0A0R2EUA6</accession>
<feature type="domain" description="D-isomer specific 2-hydroxyacid dehydrogenase NAD-binding" evidence="7">
    <location>
        <begin position="108"/>
        <end position="277"/>
    </location>
</feature>
<dbReference type="SUPFAM" id="SSF51735">
    <property type="entry name" value="NAD(P)-binding Rossmann-fold domains"/>
    <property type="match status" value="1"/>
</dbReference>
<dbReference type="InterPro" id="IPR006139">
    <property type="entry name" value="D-isomer_2_OHA_DH_cat_dom"/>
</dbReference>
<evidence type="ECO:0000313" key="9">
    <source>
        <dbReference type="Proteomes" id="UP000051442"/>
    </source>
</evidence>
<comment type="caution">
    <text evidence="8">The sequence shown here is derived from an EMBL/GenBank/DDBJ whole genome shotgun (WGS) entry which is preliminary data.</text>
</comment>
<feature type="domain" description="D-isomer specific 2-hydroxyacid dehydrogenase catalytic" evidence="6">
    <location>
        <begin position="12"/>
        <end position="309"/>
    </location>
</feature>
<evidence type="ECO:0000313" key="8">
    <source>
        <dbReference type="EMBL" id="KRN19951.1"/>
    </source>
</evidence>
<evidence type="ECO:0000256" key="1">
    <source>
        <dbReference type="ARBA" id="ARBA00005854"/>
    </source>
</evidence>
<dbReference type="PATRIC" id="fig|1423804.4.peg.1708"/>
<dbReference type="Pfam" id="PF02826">
    <property type="entry name" value="2-Hacid_dh_C"/>
    <property type="match status" value="1"/>
</dbReference>
<dbReference type="PROSITE" id="PS00065">
    <property type="entry name" value="D_2_HYDROXYACID_DH_1"/>
    <property type="match status" value="1"/>
</dbReference>
<dbReference type="Gene3D" id="3.40.50.720">
    <property type="entry name" value="NAD(P)-binding Rossmann-like Domain"/>
    <property type="match status" value="2"/>
</dbReference>
<evidence type="ECO:0000256" key="4">
    <source>
        <dbReference type="ARBA" id="ARBA00023027"/>
    </source>
</evidence>
<reference evidence="8 9" key="1">
    <citation type="journal article" date="2015" name="Genome Announc.">
        <title>Expanding the biotechnology potential of lactobacilli through comparative genomics of 213 strains and associated genera.</title>
        <authorList>
            <person name="Sun Z."/>
            <person name="Harris H.M."/>
            <person name="McCann A."/>
            <person name="Guo C."/>
            <person name="Argimon S."/>
            <person name="Zhang W."/>
            <person name="Yang X."/>
            <person name="Jeffery I.B."/>
            <person name="Cooney J.C."/>
            <person name="Kagawa T.F."/>
            <person name="Liu W."/>
            <person name="Song Y."/>
            <person name="Salvetti E."/>
            <person name="Wrobel A."/>
            <person name="Rasinkangas P."/>
            <person name="Parkhill J."/>
            <person name="Rea M.C."/>
            <person name="O'Sullivan O."/>
            <person name="Ritari J."/>
            <person name="Douillard F.P."/>
            <person name="Paul Ross R."/>
            <person name="Yang R."/>
            <person name="Briner A.E."/>
            <person name="Felis G.E."/>
            <person name="de Vos W.M."/>
            <person name="Barrangou R."/>
            <person name="Klaenhammer T.R."/>
            <person name="Caufield P.W."/>
            <person name="Cui Y."/>
            <person name="Zhang H."/>
            <person name="O'Toole P.W."/>
        </authorList>
    </citation>
    <scope>NUCLEOTIDE SEQUENCE [LARGE SCALE GENOMIC DNA]</scope>
    <source>
        <strain evidence="8 9">DSM 23365</strain>
    </source>
</reference>
<dbReference type="FunFam" id="3.40.50.720:FF:000203">
    <property type="entry name" value="D-3-phosphoglycerate dehydrogenase (SerA)"/>
    <property type="match status" value="1"/>
</dbReference>
<dbReference type="AlphaFoldDB" id="A0A0R2EUA6"/>
<dbReference type="InterPro" id="IPR006140">
    <property type="entry name" value="D-isomer_DH_NAD-bd"/>
</dbReference>
<dbReference type="OrthoDB" id="9805416at2"/>
<dbReference type="GO" id="GO:0016616">
    <property type="term" value="F:oxidoreductase activity, acting on the CH-OH group of donors, NAD or NADP as acceptor"/>
    <property type="evidence" value="ECO:0007669"/>
    <property type="project" value="InterPro"/>
</dbReference>
<dbReference type="CDD" id="cd12172">
    <property type="entry name" value="PGDH_like_2"/>
    <property type="match status" value="1"/>
</dbReference>
<evidence type="ECO:0000256" key="5">
    <source>
        <dbReference type="RuleBase" id="RU003719"/>
    </source>
</evidence>
<keyword evidence="9" id="KW-1185">Reference proteome</keyword>
<sequence length="314" mass="33528">MTKVIIPEIADAQTDHYLTKKGYEVLTVKNPTEASILATAPDVAGIMMFVAPFPNSLYAKLPNLKVLARYGVGYDSIDAEYAASQGVWVTNTPGANAVSVAESAITDILLLAKQSVTIAAKMQANDTTGAKTIMGHELNGATVGIIGYGNIGQALAKMLSGFGVNVLLYNRTHRETEYGKYVDLETLLTESDYVSVNIAAVPATEHLIGEAELKLMKPSAYLVNLARGSIVDEAALISALKNHEIAGAALDVFDVEPLPRDSEFFQLDNVFLTPHTGANTVEAGRNMAMGAARMIDEVLSGKMPEWPVNSPKLS</sequence>
<evidence type="ECO:0000259" key="7">
    <source>
        <dbReference type="Pfam" id="PF02826"/>
    </source>
</evidence>
<dbReference type="GO" id="GO:0051287">
    <property type="term" value="F:NAD binding"/>
    <property type="evidence" value="ECO:0007669"/>
    <property type="project" value="InterPro"/>
</dbReference>
<evidence type="ECO:0000259" key="6">
    <source>
        <dbReference type="Pfam" id="PF00389"/>
    </source>
</evidence>
<dbReference type="STRING" id="1423804.FD14_GL001581"/>
<dbReference type="InterPro" id="IPR029752">
    <property type="entry name" value="D-isomer_DH_CS1"/>
</dbReference>
<evidence type="ECO:0000256" key="2">
    <source>
        <dbReference type="ARBA" id="ARBA00022605"/>
    </source>
</evidence>
<protein>
    <submittedName>
        <fullName evidence="8">D-3-phosphoglycerate dehydrogenase</fullName>
    </submittedName>
</protein>
<name>A0A0R2EUA6_9LACO</name>
<dbReference type="PANTHER" id="PTHR42789:SF1">
    <property type="entry name" value="D-ISOMER SPECIFIC 2-HYDROXYACID DEHYDROGENASE FAMILY PROTEIN (AFU_ORTHOLOGUE AFUA_6G10090)"/>
    <property type="match status" value="1"/>
</dbReference>
<dbReference type="InterPro" id="IPR036291">
    <property type="entry name" value="NAD(P)-bd_dom_sf"/>
</dbReference>
<keyword evidence="4" id="KW-0520">NAD</keyword>
<comment type="similarity">
    <text evidence="1 5">Belongs to the D-isomer specific 2-hydroxyacid dehydrogenase family.</text>
</comment>